<dbReference type="GO" id="GO:1901135">
    <property type="term" value="P:carbohydrate derivative metabolic process"/>
    <property type="evidence" value="ECO:0007669"/>
    <property type="project" value="InterPro"/>
</dbReference>
<dbReference type="SUPFAM" id="SSF53697">
    <property type="entry name" value="SIS domain"/>
    <property type="match status" value="1"/>
</dbReference>
<keyword evidence="3" id="KW-0413">Isomerase</keyword>
<comment type="caution">
    <text evidence="3">The sequence shown here is derived from an EMBL/GenBank/DDBJ whole genome shotgun (WGS) entry which is preliminary data.</text>
</comment>
<name>A0A7J3JQ60_9CREN</name>
<protein>
    <submittedName>
        <fullName evidence="3">Sugar isomerase domain-containing protein</fullName>
    </submittedName>
</protein>
<evidence type="ECO:0000313" key="3">
    <source>
        <dbReference type="EMBL" id="HGQ17739.1"/>
    </source>
</evidence>
<dbReference type="InterPro" id="IPR035472">
    <property type="entry name" value="RpiR-like_SIS"/>
</dbReference>
<evidence type="ECO:0000259" key="1">
    <source>
        <dbReference type="PROSITE" id="PS51464"/>
    </source>
</evidence>
<dbReference type="InterPro" id="IPR001347">
    <property type="entry name" value="SIS_dom"/>
</dbReference>
<dbReference type="GO" id="GO:0097367">
    <property type="term" value="F:carbohydrate derivative binding"/>
    <property type="evidence" value="ECO:0007669"/>
    <property type="project" value="InterPro"/>
</dbReference>
<accession>A0A7J3JQ60</accession>
<dbReference type="CDD" id="cd05013">
    <property type="entry name" value="SIS_RpiR"/>
    <property type="match status" value="1"/>
</dbReference>
<dbReference type="PROSITE" id="PS51464">
    <property type="entry name" value="SIS"/>
    <property type="match status" value="1"/>
</dbReference>
<dbReference type="EMBL" id="DTAI01000145">
    <property type="protein sequence ID" value="HGN36904.1"/>
    <property type="molecule type" value="Genomic_DNA"/>
</dbReference>
<dbReference type="GO" id="GO:0016853">
    <property type="term" value="F:isomerase activity"/>
    <property type="evidence" value="ECO:0007669"/>
    <property type="project" value="UniProtKB-KW"/>
</dbReference>
<gene>
    <name evidence="2" type="ORF">ENT87_05090</name>
    <name evidence="3" type="ORF">ENU30_01990</name>
</gene>
<dbReference type="InterPro" id="IPR046348">
    <property type="entry name" value="SIS_dom_sf"/>
</dbReference>
<sequence length="257" mass="28782">MPGVKNLKDSIDKYYESITGLLKRIYEQERSNIERAADVLVKAIKEDRLIHVFGPGGHSHMAMEELFYRAGGLVPINPIFEPGIMLHHGAIKSTIIERIPGYCSRILDYYDVREGDPFIIATAYGINSCTIDAALEAKKRGLTVIAVTSPEFSKSIPPDHPARHPSRKNLYEIADIVIDCKMPFGDAVVEIEGFPQRVAPSSTILVAFTLNLLVAKTVEKLVKEGVKPPVWMSANIPGGEEYNRQWISRYKYRIKSL</sequence>
<reference evidence="3" key="1">
    <citation type="journal article" date="2020" name="mSystems">
        <title>Genome- and Community-Level Interaction Insights into Carbon Utilization and Element Cycling Functions of Hydrothermarchaeota in Hydrothermal Sediment.</title>
        <authorList>
            <person name="Zhou Z."/>
            <person name="Liu Y."/>
            <person name="Xu W."/>
            <person name="Pan J."/>
            <person name="Luo Z.H."/>
            <person name="Li M."/>
        </authorList>
    </citation>
    <scope>NUCLEOTIDE SEQUENCE [LARGE SCALE GENOMIC DNA]</scope>
    <source>
        <strain evidence="2">SpSt-618</strain>
        <strain evidence="3">SpSt-657</strain>
    </source>
</reference>
<feature type="domain" description="SIS" evidence="1">
    <location>
        <begin position="40"/>
        <end position="223"/>
    </location>
</feature>
<evidence type="ECO:0000313" key="2">
    <source>
        <dbReference type="EMBL" id="HGN36904.1"/>
    </source>
</evidence>
<dbReference type="EMBL" id="DTBZ01000051">
    <property type="protein sequence ID" value="HGQ17739.1"/>
    <property type="molecule type" value="Genomic_DNA"/>
</dbReference>
<organism evidence="3">
    <name type="scientific">Ignisphaera aggregans</name>
    <dbReference type="NCBI Taxonomy" id="334771"/>
    <lineage>
        <taxon>Archaea</taxon>
        <taxon>Thermoproteota</taxon>
        <taxon>Thermoprotei</taxon>
        <taxon>Desulfurococcales</taxon>
        <taxon>Desulfurococcaceae</taxon>
        <taxon>Ignisphaera</taxon>
    </lineage>
</organism>
<dbReference type="AlphaFoldDB" id="A0A7J3JQ60"/>
<proteinExistence type="predicted"/>
<dbReference type="Gene3D" id="3.40.50.10490">
    <property type="entry name" value="Glucose-6-phosphate isomerase like protein, domain 1"/>
    <property type="match status" value="1"/>
</dbReference>
<dbReference type="Pfam" id="PF13580">
    <property type="entry name" value="SIS_2"/>
    <property type="match status" value="1"/>
</dbReference>
<dbReference type="NCBIfam" id="NF002805">
    <property type="entry name" value="PRK02947.1"/>
    <property type="match status" value="1"/>
</dbReference>